<keyword evidence="2" id="KW-1133">Transmembrane helix</keyword>
<protein>
    <submittedName>
        <fullName evidence="3">Uncharacterized protein</fullName>
    </submittedName>
</protein>
<feature type="compositionally biased region" description="Pro residues" evidence="1">
    <location>
        <begin position="86"/>
        <end position="99"/>
    </location>
</feature>
<dbReference type="Proteomes" id="UP000770661">
    <property type="component" value="Unassembled WGS sequence"/>
</dbReference>
<reference evidence="3" key="1">
    <citation type="submission" date="2020-07" db="EMBL/GenBank/DDBJ databases">
        <title>The High-quality genome of the commercially important snow crab, Chionoecetes opilio.</title>
        <authorList>
            <person name="Jeong J.-H."/>
            <person name="Ryu S."/>
        </authorList>
    </citation>
    <scope>NUCLEOTIDE SEQUENCE</scope>
    <source>
        <strain evidence="3">MADBK_172401_WGS</strain>
        <tissue evidence="3">Digestive gland</tissue>
    </source>
</reference>
<dbReference type="EMBL" id="JACEEZ010017271">
    <property type="protein sequence ID" value="KAG0717664.1"/>
    <property type="molecule type" value="Genomic_DNA"/>
</dbReference>
<evidence type="ECO:0000256" key="2">
    <source>
        <dbReference type="SAM" id="Phobius"/>
    </source>
</evidence>
<evidence type="ECO:0000313" key="4">
    <source>
        <dbReference type="Proteomes" id="UP000770661"/>
    </source>
</evidence>
<keyword evidence="2" id="KW-0812">Transmembrane</keyword>
<organism evidence="3 4">
    <name type="scientific">Chionoecetes opilio</name>
    <name type="common">Atlantic snow crab</name>
    <name type="synonym">Cancer opilio</name>
    <dbReference type="NCBI Taxonomy" id="41210"/>
    <lineage>
        <taxon>Eukaryota</taxon>
        <taxon>Metazoa</taxon>
        <taxon>Ecdysozoa</taxon>
        <taxon>Arthropoda</taxon>
        <taxon>Crustacea</taxon>
        <taxon>Multicrustacea</taxon>
        <taxon>Malacostraca</taxon>
        <taxon>Eumalacostraca</taxon>
        <taxon>Eucarida</taxon>
        <taxon>Decapoda</taxon>
        <taxon>Pleocyemata</taxon>
        <taxon>Brachyura</taxon>
        <taxon>Eubrachyura</taxon>
        <taxon>Majoidea</taxon>
        <taxon>Majidae</taxon>
        <taxon>Chionoecetes</taxon>
    </lineage>
</organism>
<feature type="transmembrane region" description="Helical" evidence="2">
    <location>
        <begin position="14"/>
        <end position="41"/>
    </location>
</feature>
<sequence length="113" mass="12122">MRGDSEKNVVLGEFWVFLIFFLCDVACTCILCGCCGGGCAFPESLAPICNLCGDDICVQTCGAAGICEATEMRGMATTRRSTPSALPLPAPPSLPPPPQLRAENRHRRHYCVD</sequence>
<evidence type="ECO:0000313" key="3">
    <source>
        <dbReference type="EMBL" id="KAG0717664.1"/>
    </source>
</evidence>
<dbReference type="AlphaFoldDB" id="A0A8J5CPA5"/>
<comment type="caution">
    <text evidence="3">The sequence shown here is derived from an EMBL/GenBank/DDBJ whole genome shotgun (WGS) entry which is preliminary data.</text>
</comment>
<evidence type="ECO:0000256" key="1">
    <source>
        <dbReference type="SAM" id="MobiDB-lite"/>
    </source>
</evidence>
<feature type="region of interest" description="Disordered" evidence="1">
    <location>
        <begin position="78"/>
        <end position="113"/>
    </location>
</feature>
<keyword evidence="4" id="KW-1185">Reference proteome</keyword>
<name>A0A8J5CPA5_CHIOP</name>
<feature type="compositionally biased region" description="Basic residues" evidence="1">
    <location>
        <begin position="104"/>
        <end position="113"/>
    </location>
</feature>
<gene>
    <name evidence="3" type="ORF">GWK47_053991</name>
</gene>
<proteinExistence type="predicted"/>
<accession>A0A8J5CPA5</accession>
<keyword evidence="2" id="KW-0472">Membrane</keyword>